<proteinExistence type="predicted"/>
<dbReference type="EMBL" id="FOJY01000001">
    <property type="protein sequence ID" value="SFA68700.1"/>
    <property type="molecule type" value="Genomic_DNA"/>
</dbReference>
<dbReference type="Proteomes" id="UP000198838">
    <property type="component" value="Unassembled WGS sequence"/>
</dbReference>
<sequence length="133" mass="15391">MRISGSSFNNQFNMENIRNAQKDTQNFNVGDVNETASVEIKVPEVFKNESQSDDKDFLYSKKRDNLDISSLYHYKEFELIGKDSDIFLLDKEKFISDVAKDQVLSSYQYFVQSSNIEGKNNAFSNSLEDFIIK</sequence>
<accession>A0A1I0UXW1</accession>
<dbReference type="STRING" id="1120918.SAMN05216249_10110"/>
<gene>
    <name evidence="1" type="ORF">SAMN05216249_10110</name>
</gene>
<protein>
    <submittedName>
        <fullName evidence="1">Uncharacterized protein</fullName>
    </submittedName>
</protein>
<dbReference type="AlphaFoldDB" id="A0A1I0UXW1"/>
<evidence type="ECO:0000313" key="1">
    <source>
        <dbReference type="EMBL" id="SFA68700.1"/>
    </source>
</evidence>
<evidence type="ECO:0000313" key="2">
    <source>
        <dbReference type="Proteomes" id="UP000198838"/>
    </source>
</evidence>
<dbReference type="OrthoDB" id="2003781at2"/>
<reference evidence="1 2" key="1">
    <citation type="submission" date="2016-10" db="EMBL/GenBank/DDBJ databases">
        <authorList>
            <person name="de Groot N.N."/>
        </authorList>
    </citation>
    <scope>NUCLEOTIDE SEQUENCE [LARGE SCALE GENOMIC DNA]</scope>
    <source>
        <strain evidence="1 2">DSM 5522</strain>
    </source>
</reference>
<organism evidence="1 2">
    <name type="scientific">Acetitomaculum ruminis DSM 5522</name>
    <dbReference type="NCBI Taxonomy" id="1120918"/>
    <lineage>
        <taxon>Bacteria</taxon>
        <taxon>Bacillati</taxon>
        <taxon>Bacillota</taxon>
        <taxon>Clostridia</taxon>
        <taxon>Lachnospirales</taxon>
        <taxon>Lachnospiraceae</taxon>
        <taxon>Acetitomaculum</taxon>
    </lineage>
</organism>
<name>A0A1I0UXW1_9FIRM</name>
<keyword evidence="2" id="KW-1185">Reference proteome</keyword>
<dbReference type="RefSeq" id="WP_143088249.1">
    <property type="nucleotide sequence ID" value="NZ_FOJY01000001.1"/>
</dbReference>